<dbReference type="RefSeq" id="XP_020046860.1">
    <property type="nucleotide sequence ID" value="XM_020194962.1"/>
</dbReference>
<dbReference type="AlphaFoldDB" id="A0A1D2VGC6"/>
<dbReference type="InParanoid" id="A0A1D2VGC6"/>
<organism evidence="1 2">
    <name type="scientific">Ascoidea rubescens DSM 1968</name>
    <dbReference type="NCBI Taxonomy" id="1344418"/>
    <lineage>
        <taxon>Eukaryota</taxon>
        <taxon>Fungi</taxon>
        <taxon>Dikarya</taxon>
        <taxon>Ascomycota</taxon>
        <taxon>Saccharomycotina</taxon>
        <taxon>Saccharomycetes</taxon>
        <taxon>Ascoideaceae</taxon>
        <taxon>Ascoidea</taxon>
    </lineage>
</organism>
<proteinExistence type="predicted"/>
<protein>
    <submittedName>
        <fullName evidence="1">Uncharacterized protein</fullName>
    </submittedName>
</protein>
<evidence type="ECO:0000313" key="2">
    <source>
        <dbReference type="Proteomes" id="UP000095038"/>
    </source>
</evidence>
<name>A0A1D2VGC6_9ASCO</name>
<gene>
    <name evidence="1" type="ORF">ASCRUDRAFT_8754</name>
</gene>
<sequence>MDVLSLTISPNSTLNDCKTIWLNIDVILDLSSAGATIAVAKNVELLADLNRKHTIEGEPIFKIRMLHQEDNNK</sequence>
<dbReference type="GeneID" id="30968598"/>
<reference evidence="2" key="1">
    <citation type="submission" date="2016-05" db="EMBL/GenBank/DDBJ databases">
        <title>Comparative genomics of biotechnologically important yeasts.</title>
        <authorList>
            <consortium name="DOE Joint Genome Institute"/>
            <person name="Riley R."/>
            <person name="Haridas S."/>
            <person name="Wolfe K.H."/>
            <person name="Lopes M.R."/>
            <person name="Hittinger C.T."/>
            <person name="Goker M."/>
            <person name="Salamov A."/>
            <person name="Wisecaver J."/>
            <person name="Long T.M."/>
            <person name="Aerts A.L."/>
            <person name="Barry K."/>
            <person name="Choi C."/>
            <person name="Clum A."/>
            <person name="Coughlan A.Y."/>
            <person name="Deshpande S."/>
            <person name="Douglass A.P."/>
            <person name="Hanson S.J."/>
            <person name="Klenk H.-P."/>
            <person name="Labutti K."/>
            <person name="Lapidus A."/>
            <person name="Lindquist E."/>
            <person name="Lipzen A."/>
            <person name="Meier-Kolthoff J.P."/>
            <person name="Ohm R.A."/>
            <person name="Otillar R.P."/>
            <person name="Pangilinan J."/>
            <person name="Peng Y."/>
            <person name="Rokas A."/>
            <person name="Rosa C.A."/>
            <person name="Scheuner C."/>
            <person name="Sibirny A.A."/>
            <person name="Slot J.C."/>
            <person name="Stielow J.B."/>
            <person name="Sun H."/>
            <person name="Kurtzman C.P."/>
            <person name="Blackwell M."/>
            <person name="Grigoriev I.V."/>
            <person name="Jeffries T.W."/>
        </authorList>
    </citation>
    <scope>NUCLEOTIDE SEQUENCE [LARGE SCALE GENOMIC DNA]</scope>
    <source>
        <strain evidence="2">DSM 1968</strain>
    </source>
</reference>
<keyword evidence="2" id="KW-1185">Reference proteome</keyword>
<dbReference type="EMBL" id="KV454482">
    <property type="protein sequence ID" value="ODV60553.1"/>
    <property type="molecule type" value="Genomic_DNA"/>
</dbReference>
<evidence type="ECO:0000313" key="1">
    <source>
        <dbReference type="EMBL" id="ODV60553.1"/>
    </source>
</evidence>
<dbReference type="Proteomes" id="UP000095038">
    <property type="component" value="Unassembled WGS sequence"/>
</dbReference>
<accession>A0A1D2VGC6</accession>